<dbReference type="AlphaFoldDB" id="A0A927CWZ7"/>
<reference evidence="2" key="1">
    <citation type="submission" date="2020-09" db="EMBL/GenBank/DDBJ databases">
        <title>Bacillus faecalis sp. nov., a moderately halophilic bacterium isolated from cow faeces.</title>
        <authorList>
            <person name="Jiang L."/>
            <person name="Lee J."/>
        </authorList>
    </citation>
    <scope>NUCLEOTIDE SEQUENCE</scope>
    <source>
        <strain evidence="2">AGMB 02131</strain>
    </source>
</reference>
<gene>
    <name evidence="2" type="ORF">IEO70_02180</name>
</gene>
<evidence type="ECO:0000313" key="3">
    <source>
        <dbReference type="Proteomes" id="UP000602076"/>
    </source>
</evidence>
<dbReference type="InterPro" id="IPR010090">
    <property type="entry name" value="Phage_tape_meas"/>
</dbReference>
<dbReference type="Pfam" id="PF10145">
    <property type="entry name" value="PhageMin_Tail"/>
    <property type="match status" value="1"/>
</dbReference>
<evidence type="ECO:0000259" key="1">
    <source>
        <dbReference type="Pfam" id="PF10145"/>
    </source>
</evidence>
<name>A0A927CWZ7_9BACI</name>
<dbReference type="RefSeq" id="WP_190996723.1">
    <property type="nucleotide sequence ID" value="NZ_JACXSI010000003.1"/>
</dbReference>
<dbReference type="Gene3D" id="1.10.287.950">
    <property type="entry name" value="Methyl-accepting chemotaxis protein"/>
    <property type="match status" value="1"/>
</dbReference>
<accession>A0A927CWZ7</accession>
<protein>
    <submittedName>
        <fullName evidence="2">Phage tail tape measure protein</fullName>
    </submittedName>
</protein>
<evidence type="ECO:0000313" key="2">
    <source>
        <dbReference type="EMBL" id="MBD3107175.1"/>
    </source>
</evidence>
<feature type="domain" description="Phage tail tape measure protein" evidence="1">
    <location>
        <begin position="277"/>
        <end position="471"/>
    </location>
</feature>
<dbReference type="SUPFAM" id="SSF57997">
    <property type="entry name" value="Tropomyosin"/>
    <property type="match status" value="1"/>
</dbReference>
<keyword evidence="3" id="KW-1185">Reference proteome</keyword>
<proteinExistence type="predicted"/>
<dbReference type="EMBL" id="JACXSI010000003">
    <property type="protein sequence ID" value="MBD3107175.1"/>
    <property type="molecule type" value="Genomic_DNA"/>
</dbReference>
<comment type="caution">
    <text evidence="2">The sequence shown here is derived from an EMBL/GenBank/DDBJ whole genome shotgun (WGS) entry which is preliminary data.</text>
</comment>
<organism evidence="2 3">
    <name type="scientific">Peribacillus faecalis</name>
    <dbReference type="NCBI Taxonomy" id="2772559"/>
    <lineage>
        <taxon>Bacteria</taxon>
        <taxon>Bacillati</taxon>
        <taxon>Bacillota</taxon>
        <taxon>Bacilli</taxon>
        <taxon>Bacillales</taxon>
        <taxon>Bacillaceae</taxon>
        <taxon>Peribacillus</taxon>
    </lineage>
</organism>
<sequence>MANNNNLQLSVDLALNTGDFKKGISTIDKQLKSTSKQFEIATGGVKNFSKSTDGCKKAIEFFTEQQDGLNKKLSLQRKEFSELASATDKMKKKLEGLDTSTKEGEKAFSRLSSGIQDNIGKMARMETAIAGTKGAIDKMERSVDDAKRALDDLSNSGSKMSKFKNALEDAGLGASDFGDKIGDLASNIPGLGGVIGSVASSSIGKFGAMGVGLGALVGIAGGVVTAVGAIGTKAYSVSKEWEGAMRTIENSTGASKKVVAELKKELDELDSSAWSSGKSTGDLAYVVSLVKQQLKDVPTEKIAEVGEQALAVADTFNFDVNEVIRTTDLLMTNMGLTAEEAFGVIIYGCQEGANAEGDLLDTLTEYSSALIDSGLTAQEMAQMIVLGMDEGAMSTDKLMDAVKEFGVQGTESTKSFKEEGIDQLSKGTQDLYQQYLDGKVTVSDVMFSAINDLKGVDNQVDQNKIGMALFGTMWEDTGSKAILAMGGAKDATIETESKVKDLTENVSENQEKWEELKTKGKKGMEVLGSAIEPVVGWALDLANAIADAVAWVGELWGKLKDSKFVSAVSSAVGAVGNLLDGKKSIELDANIPSTVSLPTIEPIEIATKYDLGFTRQNEELKARLRSLDYNSPRYSAASGTSFTKTVNVVTESEQAIVNTLLQQNQLLEALVNKTNTLEAQLYIDGKQLKSHMNVLEKRQNRLAGAY</sequence>
<dbReference type="Proteomes" id="UP000602076">
    <property type="component" value="Unassembled WGS sequence"/>
</dbReference>